<evidence type="ECO:0000313" key="1">
    <source>
        <dbReference type="EMBL" id="KAH0625272.1"/>
    </source>
</evidence>
<comment type="caution">
    <text evidence="1">The sequence shown here is derived from an EMBL/GenBank/DDBJ whole genome shotgun (WGS) entry which is preliminary data.</text>
</comment>
<dbReference type="PRINTS" id="PR01970">
    <property type="entry name" value="TNFACTORR19L"/>
</dbReference>
<dbReference type="PANTHER" id="PTHR47397:SF1">
    <property type="entry name" value="TUMOR NECROSIS FACTOR RECEPTOR SUPERFAMILY MEMBER 19L"/>
    <property type="match status" value="1"/>
</dbReference>
<dbReference type="EMBL" id="JAIPUX010001232">
    <property type="protein sequence ID" value="KAH0625272.1"/>
    <property type="molecule type" value="Genomic_DNA"/>
</dbReference>
<gene>
    <name evidence="1" type="ORF">JD844_033720</name>
</gene>
<sequence length="338" mass="37551">MGWNTAHRIPAVRARRESVPAPGRLQRTPCAGTACQGITAPKISFLILILLYPSASFMATENAAVLEEMLKDYHSKQIAQPIHKPINKLHLLPQFPHICRHQHHLHTVQGLATRSGPSCTRCSQKKWPEVLPATDAAATASVVPNGTTTKQAKTGNKPGRPGEITILSVGRLYEKLLSPKCHKDNRLAEQSHHLTAVPQQKMEQRINWRCQAKVPTRDMHALWASWKVKDKPSFCFFLPQRGNRPNPGALRGWSPNSALGNAVRANWSAKLQRTPLALQRLFNHLLGEKDCWEGSGVEGGMWLGWGERDPCVAELENHSTQAFVYMPSNPPGSANRAR</sequence>
<proteinExistence type="predicted"/>
<reference evidence="1 2" key="1">
    <citation type="journal article" date="2022" name="Gigascience">
        <title>A chromosome-level genome assembly and annotation of the desert horned lizard, Phrynosoma platyrhinos, provides insight into chromosomal rearrangements among reptiles.</title>
        <authorList>
            <person name="Koochekian N."/>
            <person name="Ascanio A."/>
            <person name="Farleigh K."/>
            <person name="Card D.C."/>
            <person name="Schield D.R."/>
            <person name="Castoe T.A."/>
            <person name="Jezkova T."/>
        </authorList>
    </citation>
    <scope>NUCLEOTIDE SEQUENCE [LARGE SCALE GENOMIC DNA]</scope>
    <source>
        <strain evidence="1">NK-2021</strain>
    </source>
</reference>
<dbReference type="PANTHER" id="PTHR47397">
    <property type="entry name" value="TUMOR NECROSIS FACTOR RECEPTOR SUPERFAMILY MEMBER 19L"/>
    <property type="match status" value="1"/>
</dbReference>
<protein>
    <submittedName>
        <fullName evidence="1">Uncharacterized protein</fullName>
    </submittedName>
</protein>
<dbReference type="Proteomes" id="UP000826234">
    <property type="component" value="Unassembled WGS sequence"/>
</dbReference>
<dbReference type="InterPro" id="IPR022333">
    <property type="entry name" value="TNFR_19-like"/>
</dbReference>
<organism evidence="1 2">
    <name type="scientific">Phrynosoma platyrhinos</name>
    <name type="common">Desert horned lizard</name>
    <dbReference type="NCBI Taxonomy" id="52577"/>
    <lineage>
        <taxon>Eukaryota</taxon>
        <taxon>Metazoa</taxon>
        <taxon>Chordata</taxon>
        <taxon>Craniata</taxon>
        <taxon>Vertebrata</taxon>
        <taxon>Euteleostomi</taxon>
        <taxon>Lepidosauria</taxon>
        <taxon>Squamata</taxon>
        <taxon>Bifurcata</taxon>
        <taxon>Unidentata</taxon>
        <taxon>Episquamata</taxon>
        <taxon>Toxicofera</taxon>
        <taxon>Iguania</taxon>
        <taxon>Phrynosomatidae</taxon>
        <taxon>Phrynosomatinae</taxon>
        <taxon>Phrynosoma</taxon>
    </lineage>
</organism>
<name>A0ABQ7T6A4_PHRPL</name>
<keyword evidence="2" id="KW-1185">Reference proteome</keyword>
<evidence type="ECO:0000313" key="2">
    <source>
        <dbReference type="Proteomes" id="UP000826234"/>
    </source>
</evidence>
<accession>A0ABQ7T6A4</accession>